<sequence length="196" mass="22532">MALTMGSDAQSFKIVNENSPHGIYVYDHEKGSWQLVQVEDGPFKPNKKGIYVIYFDNAKCSACRKYDTIWFPFIENSMQTKKEITFVIVLCNWFARDCKSKSASETFKQFDVHASPTTIVLYVDENGEIKYQEKYEGVLYEFELKLVLEQFEDRAQKALRGEKVAPPIEKKSSSALEDLIMQILKSIIEKGEKKGS</sequence>
<evidence type="ECO:0000313" key="1">
    <source>
        <dbReference type="EMBL" id="HEW53514.1"/>
    </source>
</evidence>
<gene>
    <name evidence="1" type="ORF">ENO77_05100</name>
</gene>
<reference evidence="1" key="1">
    <citation type="journal article" date="2020" name="mSystems">
        <title>Genome- and Community-Level Interaction Insights into Carbon Utilization and Element Cycling Functions of Hydrothermarchaeota in Hydrothermal Sediment.</title>
        <authorList>
            <person name="Zhou Z."/>
            <person name="Liu Y."/>
            <person name="Xu W."/>
            <person name="Pan J."/>
            <person name="Luo Z.H."/>
            <person name="Li M."/>
        </authorList>
    </citation>
    <scope>NUCLEOTIDE SEQUENCE [LARGE SCALE GENOMIC DNA]</scope>
    <source>
        <strain evidence="1">SpSt-16</strain>
    </source>
</reference>
<dbReference type="InterPro" id="IPR036249">
    <property type="entry name" value="Thioredoxin-like_sf"/>
</dbReference>
<dbReference type="Gene3D" id="3.40.30.10">
    <property type="entry name" value="Glutaredoxin"/>
    <property type="match status" value="1"/>
</dbReference>
<organism evidence="1">
    <name type="scientific">Ignisphaera aggregans</name>
    <dbReference type="NCBI Taxonomy" id="334771"/>
    <lineage>
        <taxon>Archaea</taxon>
        <taxon>Thermoproteota</taxon>
        <taxon>Thermoprotei</taxon>
        <taxon>Desulfurococcales</taxon>
        <taxon>Desulfurococcaceae</taxon>
        <taxon>Ignisphaera</taxon>
    </lineage>
</organism>
<dbReference type="AlphaFoldDB" id="A0A7C2VBS0"/>
<name>A0A7C2VBS0_9CREN</name>
<comment type="caution">
    <text evidence="1">The sequence shown here is derived from an EMBL/GenBank/DDBJ whole genome shotgun (WGS) entry which is preliminary data.</text>
</comment>
<proteinExistence type="predicted"/>
<evidence type="ECO:0008006" key="2">
    <source>
        <dbReference type="Google" id="ProtNLM"/>
    </source>
</evidence>
<dbReference type="EMBL" id="DSGT01000014">
    <property type="protein sequence ID" value="HEW53514.1"/>
    <property type="molecule type" value="Genomic_DNA"/>
</dbReference>
<protein>
    <recommendedName>
        <fullName evidence="2">Thioredoxin domain-containing protein</fullName>
    </recommendedName>
</protein>
<accession>A0A7C2VBS0</accession>
<dbReference type="SUPFAM" id="SSF52833">
    <property type="entry name" value="Thioredoxin-like"/>
    <property type="match status" value="1"/>
</dbReference>